<dbReference type="RefSeq" id="WP_379914595.1">
    <property type="nucleotide sequence ID" value="NZ_JBHUDD010000050.1"/>
</dbReference>
<organism evidence="2 3">
    <name type="scientific">Lacimonas salitolerans</name>
    <dbReference type="NCBI Taxonomy" id="1323750"/>
    <lineage>
        <taxon>Bacteria</taxon>
        <taxon>Pseudomonadati</taxon>
        <taxon>Pseudomonadota</taxon>
        <taxon>Alphaproteobacteria</taxon>
        <taxon>Rhodobacterales</taxon>
        <taxon>Paracoccaceae</taxon>
        <taxon>Lacimonas</taxon>
    </lineage>
</organism>
<keyword evidence="2" id="KW-0808">Transferase</keyword>
<gene>
    <name evidence="2" type="ORF">ACFTOW_08280</name>
</gene>
<dbReference type="EMBL" id="JBHUDD010000050">
    <property type="protein sequence ID" value="MFD1509395.1"/>
    <property type="molecule type" value="Genomic_DNA"/>
</dbReference>
<dbReference type="EC" id="2.1.-.-" evidence="2"/>
<dbReference type="Pfam" id="PF13649">
    <property type="entry name" value="Methyltransf_25"/>
    <property type="match status" value="1"/>
</dbReference>
<evidence type="ECO:0000259" key="1">
    <source>
        <dbReference type="Pfam" id="PF13649"/>
    </source>
</evidence>
<dbReference type="SUPFAM" id="SSF53335">
    <property type="entry name" value="S-adenosyl-L-methionine-dependent methyltransferases"/>
    <property type="match status" value="1"/>
</dbReference>
<accession>A0ABW4EEZ1</accession>
<evidence type="ECO:0000313" key="2">
    <source>
        <dbReference type="EMBL" id="MFD1509395.1"/>
    </source>
</evidence>
<sequence>MGFTADWLALREPADHAARDAGLLQRAAQAAGPEPVVLDLGCGTGSTVRALAPHLPDGARWRLVDNDADLLDQAAAGPGDHAQVYCCDLAELDKLPLDGVTLVTASALLDLMPVSWVYMLASRLTVPFYAALSYDGQMGWTPDDPQDAAVTQAFNRHQLGDKGLGPALGPRSVETSAQVFTQAGFDVAQADSPWVLGPDQARLQAMLTQGIADAAAEAGATDAADWGARRAAMTAATTCRIGHGDIFARPRRSETEGTHAHD</sequence>
<dbReference type="GO" id="GO:0008168">
    <property type="term" value="F:methyltransferase activity"/>
    <property type="evidence" value="ECO:0007669"/>
    <property type="project" value="UniProtKB-KW"/>
</dbReference>
<protein>
    <submittedName>
        <fullName evidence="2">Class I SAM-dependent methyltransferase</fullName>
        <ecNumber evidence="2">2.1.-.-</ecNumber>
    </submittedName>
</protein>
<dbReference type="Gene3D" id="3.40.50.150">
    <property type="entry name" value="Vaccinia Virus protein VP39"/>
    <property type="match status" value="1"/>
</dbReference>
<keyword evidence="3" id="KW-1185">Reference proteome</keyword>
<name>A0ABW4EEZ1_9RHOB</name>
<feature type="domain" description="Methyltransferase" evidence="1">
    <location>
        <begin position="37"/>
        <end position="113"/>
    </location>
</feature>
<dbReference type="Proteomes" id="UP001597186">
    <property type="component" value="Unassembled WGS sequence"/>
</dbReference>
<proteinExistence type="predicted"/>
<reference evidence="3" key="1">
    <citation type="journal article" date="2019" name="Int. J. Syst. Evol. Microbiol.">
        <title>The Global Catalogue of Microorganisms (GCM) 10K type strain sequencing project: providing services to taxonomists for standard genome sequencing and annotation.</title>
        <authorList>
            <consortium name="The Broad Institute Genomics Platform"/>
            <consortium name="The Broad Institute Genome Sequencing Center for Infectious Disease"/>
            <person name="Wu L."/>
            <person name="Ma J."/>
        </authorList>
    </citation>
    <scope>NUCLEOTIDE SEQUENCE [LARGE SCALE GENOMIC DNA]</scope>
    <source>
        <strain evidence="3">CGMCC 1.12477</strain>
    </source>
</reference>
<evidence type="ECO:0000313" key="3">
    <source>
        <dbReference type="Proteomes" id="UP001597186"/>
    </source>
</evidence>
<dbReference type="GO" id="GO:0032259">
    <property type="term" value="P:methylation"/>
    <property type="evidence" value="ECO:0007669"/>
    <property type="project" value="UniProtKB-KW"/>
</dbReference>
<dbReference type="InterPro" id="IPR029063">
    <property type="entry name" value="SAM-dependent_MTases_sf"/>
</dbReference>
<dbReference type="InterPro" id="IPR041698">
    <property type="entry name" value="Methyltransf_25"/>
</dbReference>
<dbReference type="CDD" id="cd02440">
    <property type="entry name" value="AdoMet_MTases"/>
    <property type="match status" value="1"/>
</dbReference>
<comment type="caution">
    <text evidence="2">The sequence shown here is derived from an EMBL/GenBank/DDBJ whole genome shotgun (WGS) entry which is preliminary data.</text>
</comment>
<keyword evidence="2" id="KW-0489">Methyltransferase</keyword>